<feature type="binding site" evidence="8">
    <location>
        <position position="460"/>
    </location>
    <ligand>
        <name>meso-2,6-diaminopimelate</name>
        <dbReference type="ChEBI" id="CHEBI:57791"/>
    </ligand>
</feature>
<keyword evidence="8 13" id="KW-0436">Ligase</keyword>
<feature type="domain" description="Mur ligase C-terminal" evidence="11">
    <location>
        <begin position="331"/>
        <end position="458"/>
    </location>
</feature>
<dbReference type="Gene3D" id="3.40.1390.10">
    <property type="entry name" value="MurE/MurF, N-terminal domain"/>
    <property type="match status" value="1"/>
</dbReference>
<comment type="catalytic activity">
    <reaction evidence="8">
        <text>UDP-N-acetyl-alpha-D-muramoyl-L-alanyl-D-glutamate + meso-2,6-diaminopimelate + ATP = UDP-N-acetyl-alpha-D-muramoyl-L-alanyl-gamma-D-glutamyl-meso-2,6-diaminopimelate + ADP + phosphate + H(+)</text>
        <dbReference type="Rhea" id="RHEA:23676"/>
        <dbReference type="ChEBI" id="CHEBI:15378"/>
        <dbReference type="ChEBI" id="CHEBI:30616"/>
        <dbReference type="ChEBI" id="CHEBI:43474"/>
        <dbReference type="ChEBI" id="CHEBI:57791"/>
        <dbReference type="ChEBI" id="CHEBI:83900"/>
        <dbReference type="ChEBI" id="CHEBI:83905"/>
        <dbReference type="ChEBI" id="CHEBI:456216"/>
        <dbReference type="EC" id="6.3.2.13"/>
    </reaction>
</comment>
<gene>
    <name evidence="13" type="primary">murE_2</name>
    <name evidence="8" type="synonym">murE</name>
    <name evidence="13" type="ORF">CLORY_37570</name>
</gene>
<dbReference type="Pfam" id="PF01225">
    <property type="entry name" value="Mur_ligase"/>
    <property type="match status" value="1"/>
</dbReference>
<comment type="subcellular location">
    <subcellularLocation>
        <location evidence="8 9">Cytoplasm</location>
    </subcellularLocation>
</comment>
<comment type="similarity">
    <text evidence="2 8">Belongs to the MurCDEF family. MurE subfamily.</text>
</comment>
<comment type="cofactor">
    <cofactor evidence="8">
        <name>Mg(2+)</name>
        <dbReference type="ChEBI" id="CHEBI:18420"/>
    </cofactor>
</comment>
<dbReference type="SUPFAM" id="SSF53623">
    <property type="entry name" value="MurD-like peptide ligases, catalytic domain"/>
    <property type="match status" value="1"/>
</dbReference>
<dbReference type="EMBL" id="MZGV01000063">
    <property type="protein sequence ID" value="OPJ58133.1"/>
    <property type="molecule type" value="Genomic_DNA"/>
</dbReference>
<dbReference type="RefSeq" id="WP_079427347.1">
    <property type="nucleotide sequence ID" value="NZ_MZGV01000063.1"/>
</dbReference>
<comment type="caution">
    <text evidence="13">The sequence shown here is derived from an EMBL/GenBank/DDBJ whole genome shotgun (WGS) entry which is preliminary data.</text>
</comment>
<sequence length="490" mass="54801">MKLSKLLTNIDYKLIQGSTEIEVENICWDSRNIKKSSLFICVKGKNVDRHSFANDAIEKGAIALVIEHDIENIPKHVTVVKVNDSKSSMAVIANDFFDHPSEKFKLVGITGTNGKTSTSYFLTELLQSFDKNTGLIGTIENKIGDKKLDLEKKNPTTPDSLDLQSCFYKMVEGGVTHVVMEATSIGLVNHRVDECDFDIGIFTNLTQDHLDEHGTMENYRDAKIKLFKMCKKGLINIDDYYAEDFIKAAECEVFTYGIDRPADYRAEDVAYSLEGSTFTLNYHGQKKEVSIKVSGKFNVYNSLAAIAACHQLGFPLDTIIENISSIHTVSGRFQTIPNCKGYMVVVDYAHTPDGIENILNSARNITKKKVISVFGCGGDRDKTKRPIMGQIAGKLSDYCVLTSDNPRTEEPEGIIKDIEKGIKATACPYIIEADRKKAIFMALEKSRPGDIIVIAGKGHETYQIFKDKTIHFDDVEVVKEYLKLTSYVFK</sequence>
<dbReference type="GO" id="GO:0009252">
    <property type="term" value="P:peptidoglycan biosynthetic process"/>
    <property type="evidence" value="ECO:0007669"/>
    <property type="project" value="UniProtKB-UniRule"/>
</dbReference>
<name>A0A1V4IDV5_9CLOT</name>
<evidence type="ECO:0000256" key="4">
    <source>
        <dbReference type="ARBA" id="ARBA00022960"/>
    </source>
</evidence>
<dbReference type="UniPathway" id="UPA00219"/>
<comment type="pathway">
    <text evidence="1 8 9">Cell wall biogenesis; peptidoglycan biosynthesis.</text>
</comment>
<keyword evidence="4 8" id="KW-0133">Cell shape</keyword>
<dbReference type="GO" id="GO:0071555">
    <property type="term" value="P:cell wall organization"/>
    <property type="evidence" value="ECO:0007669"/>
    <property type="project" value="UniProtKB-KW"/>
</dbReference>
<keyword evidence="8" id="KW-0460">Magnesium</keyword>
<comment type="PTM">
    <text evidence="8">Carboxylation is probably crucial for Mg(2+) binding and, consequently, for the gamma-phosphate positioning of ATP.</text>
</comment>
<feature type="binding site" evidence="8">
    <location>
        <begin position="404"/>
        <end position="407"/>
    </location>
    <ligand>
        <name>meso-2,6-diaminopimelate</name>
        <dbReference type="ChEBI" id="CHEBI:57791"/>
    </ligand>
</feature>
<evidence type="ECO:0000259" key="11">
    <source>
        <dbReference type="Pfam" id="PF02875"/>
    </source>
</evidence>
<dbReference type="OrthoDB" id="9800958at2"/>
<dbReference type="InterPro" id="IPR005761">
    <property type="entry name" value="UDP-N-AcMur-Glu-dNH2Pim_ligase"/>
</dbReference>
<dbReference type="InterPro" id="IPR036565">
    <property type="entry name" value="Mur-like_cat_sf"/>
</dbReference>
<dbReference type="Pfam" id="PF02875">
    <property type="entry name" value="Mur_ligase_C"/>
    <property type="match status" value="1"/>
</dbReference>
<dbReference type="InterPro" id="IPR036615">
    <property type="entry name" value="Mur_ligase_C_dom_sf"/>
</dbReference>
<organism evidence="13 14">
    <name type="scientific">Clostridium oryzae</name>
    <dbReference type="NCBI Taxonomy" id="1450648"/>
    <lineage>
        <taxon>Bacteria</taxon>
        <taxon>Bacillati</taxon>
        <taxon>Bacillota</taxon>
        <taxon>Clostridia</taxon>
        <taxon>Eubacteriales</taxon>
        <taxon>Clostridiaceae</taxon>
        <taxon>Clostridium</taxon>
    </lineage>
</organism>
<dbReference type="Proteomes" id="UP000190080">
    <property type="component" value="Unassembled WGS sequence"/>
</dbReference>
<dbReference type="NCBIfam" id="NF001126">
    <property type="entry name" value="PRK00139.1-4"/>
    <property type="match status" value="1"/>
</dbReference>
<keyword evidence="8" id="KW-0547">Nucleotide-binding</keyword>
<evidence type="ECO:0000256" key="5">
    <source>
        <dbReference type="ARBA" id="ARBA00022984"/>
    </source>
</evidence>
<keyword evidence="8" id="KW-0963">Cytoplasm</keyword>
<evidence type="ECO:0000256" key="2">
    <source>
        <dbReference type="ARBA" id="ARBA00005898"/>
    </source>
</evidence>
<protein>
    <recommendedName>
        <fullName evidence="8">UDP-N-acetylmuramoyl-L-alanyl-D-glutamate--2,6-diaminopimelate ligase</fullName>
        <ecNumber evidence="8">6.3.2.13</ecNumber>
    </recommendedName>
    <alternativeName>
        <fullName evidence="8">Meso-A2pm-adding enzyme</fullName>
    </alternativeName>
    <alternativeName>
        <fullName evidence="8">Meso-diaminopimelate-adding enzyme</fullName>
    </alternativeName>
    <alternativeName>
        <fullName evidence="8">UDP-MurNAc-L-Ala-D-Glu:meso-diaminopimelate ligase</fullName>
    </alternativeName>
    <alternativeName>
        <fullName evidence="8">UDP-MurNAc-tripeptide synthetase</fullName>
    </alternativeName>
    <alternativeName>
        <fullName evidence="8">UDP-N-acetylmuramyl-tripeptide synthetase</fullName>
    </alternativeName>
</protein>
<keyword evidence="3 8" id="KW-0132">Cell division</keyword>
<feature type="binding site" evidence="8">
    <location>
        <position position="154"/>
    </location>
    <ligand>
        <name>UDP-N-acetyl-alpha-D-muramoyl-L-alanyl-D-glutamate</name>
        <dbReference type="ChEBI" id="CHEBI:83900"/>
    </ligand>
</feature>
<dbReference type="AlphaFoldDB" id="A0A1V4IDV5"/>
<evidence type="ECO:0000256" key="6">
    <source>
        <dbReference type="ARBA" id="ARBA00023306"/>
    </source>
</evidence>
<dbReference type="SUPFAM" id="SSF63418">
    <property type="entry name" value="MurE/MurF N-terminal domain"/>
    <property type="match status" value="1"/>
</dbReference>
<evidence type="ECO:0000256" key="9">
    <source>
        <dbReference type="RuleBase" id="RU004135"/>
    </source>
</evidence>
<dbReference type="EC" id="6.3.2.13" evidence="8"/>
<dbReference type="NCBIfam" id="NF001124">
    <property type="entry name" value="PRK00139.1-2"/>
    <property type="match status" value="1"/>
</dbReference>
<dbReference type="Gene3D" id="3.90.190.20">
    <property type="entry name" value="Mur ligase, C-terminal domain"/>
    <property type="match status" value="1"/>
</dbReference>
<dbReference type="GO" id="GO:0005737">
    <property type="term" value="C:cytoplasm"/>
    <property type="evidence" value="ECO:0007669"/>
    <property type="project" value="UniProtKB-SubCell"/>
</dbReference>
<dbReference type="STRING" id="1450648.CLORY_37570"/>
<dbReference type="InterPro" id="IPR035911">
    <property type="entry name" value="MurE/MurF_N"/>
</dbReference>
<reference evidence="13 14" key="1">
    <citation type="submission" date="2017-03" db="EMBL/GenBank/DDBJ databases">
        <title>Genome sequence of Clostridium oryzae DSM 28571.</title>
        <authorList>
            <person name="Poehlein A."/>
            <person name="Daniel R."/>
        </authorList>
    </citation>
    <scope>NUCLEOTIDE SEQUENCE [LARGE SCALE GENOMIC DNA]</scope>
    <source>
        <strain evidence="13 14">DSM 28571</strain>
    </source>
</reference>
<evidence type="ECO:0000313" key="14">
    <source>
        <dbReference type="Proteomes" id="UP000190080"/>
    </source>
</evidence>
<evidence type="ECO:0000313" key="13">
    <source>
        <dbReference type="EMBL" id="OPJ58133.1"/>
    </source>
</evidence>
<feature type="domain" description="Mur ligase central" evidence="12">
    <location>
        <begin position="109"/>
        <end position="309"/>
    </location>
</feature>
<keyword evidence="7 8" id="KW-0961">Cell wall biogenesis/degradation</keyword>
<feature type="binding site" evidence="8">
    <location>
        <position position="30"/>
    </location>
    <ligand>
        <name>UDP-N-acetyl-alpha-D-muramoyl-L-alanyl-D-glutamate</name>
        <dbReference type="ChEBI" id="CHEBI:83900"/>
    </ligand>
</feature>
<proteinExistence type="inferred from homology"/>
<evidence type="ECO:0000256" key="8">
    <source>
        <dbReference type="HAMAP-Rule" id="MF_00208"/>
    </source>
</evidence>
<dbReference type="InterPro" id="IPR013221">
    <property type="entry name" value="Mur_ligase_cen"/>
</dbReference>
<feature type="binding site" evidence="8">
    <location>
        <position position="456"/>
    </location>
    <ligand>
        <name>meso-2,6-diaminopimelate</name>
        <dbReference type="ChEBI" id="CHEBI:57791"/>
    </ligand>
</feature>
<dbReference type="GO" id="GO:0000287">
    <property type="term" value="F:magnesium ion binding"/>
    <property type="evidence" value="ECO:0007669"/>
    <property type="project" value="UniProtKB-UniRule"/>
</dbReference>
<dbReference type="GO" id="GO:0051301">
    <property type="term" value="P:cell division"/>
    <property type="evidence" value="ECO:0007669"/>
    <property type="project" value="UniProtKB-KW"/>
</dbReference>
<feature type="binding site" evidence="8">
    <location>
        <position position="191"/>
    </location>
    <ligand>
        <name>UDP-N-acetyl-alpha-D-muramoyl-L-alanyl-D-glutamate</name>
        <dbReference type="ChEBI" id="CHEBI:83900"/>
    </ligand>
</feature>
<keyword evidence="8" id="KW-0067">ATP-binding</keyword>
<dbReference type="InterPro" id="IPR004101">
    <property type="entry name" value="Mur_ligase_C"/>
</dbReference>
<evidence type="ECO:0000256" key="3">
    <source>
        <dbReference type="ARBA" id="ARBA00022618"/>
    </source>
</evidence>
<dbReference type="NCBIfam" id="TIGR01085">
    <property type="entry name" value="murE"/>
    <property type="match status" value="1"/>
</dbReference>
<feature type="modified residue" description="N6-carboxylysine" evidence="8">
    <location>
        <position position="223"/>
    </location>
</feature>
<dbReference type="GO" id="GO:0005524">
    <property type="term" value="F:ATP binding"/>
    <property type="evidence" value="ECO:0007669"/>
    <property type="project" value="UniProtKB-UniRule"/>
</dbReference>
<keyword evidence="5 8" id="KW-0573">Peptidoglycan synthesis</keyword>
<dbReference type="Pfam" id="PF08245">
    <property type="entry name" value="Mur_ligase_M"/>
    <property type="match status" value="1"/>
</dbReference>
<keyword evidence="14" id="KW-1185">Reference proteome</keyword>
<accession>A0A1V4IDV5</accession>
<comment type="caution">
    <text evidence="8">Lacks conserved residue(s) required for the propagation of feature annotation.</text>
</comment>
<feature type="binding site" evidence="8">
    <location>
        <begin position="111"/>
        <end position="117"/>
    </location>
    <ligand>
        <name>ATP</name>
        <dbReference type="ChEBI" id="CHEBI:30616"/>
    </ligand>
</feature>
<dbReference type="PANTHER" id="PTHR23135">
    <property type="entry name" value="MUR LIGASE FAMILY MEMBER"/>
    <property type="match status" value="1"/>
</dbReference>
<feature type="binding site" evidence="8">
    <location>
        <begin position="156"/>
        <end position="157"/>
    </location>
    <ligand>
        <name>UDP-N-acetyl-alpha-D-muramoyl-L-alanyl-D-glutamate</name>
        <dbReference type="ChEBI" id="CHEBI:83900"/>
    </ligand>
</feature>
<dbReference type="GO" id="GO:0008360">
    <property type="term" value="P:regulation of cell shape"/>
    <property type="evidence" value="ECO:0007669"/>
    <property type="project" value="UniProtKB-KW"/>
</dbReference>
<feature type="domain" description="Mur ligase N-terminal catalytic" evidence="10">
    <location>
        <begin position="23"/>
        <end position="95"/>
    </location>
</feature>
<dbReference type="Gene3D" id="3.40.1190.10">
    <property type="entry name" value="Mur-like, catalytic domain"/>
    <property type="match status" value="1"/>
</dbReference>
<dbReference type="InterPro" id="IPR000713">
    <property type="entry name" value="Mur_ligase_N"/>
</dbReference>
<evidence type="ECO:0000259" key="10">
    <source>
        <dbReference type="Pfam" id="PF01225"/>
    </source>
</evidence>
<dbReference type="HAMAP" id="MF_00208">
    <property type="entry name" value="MurE"/>
    <property type="match status" value="1"/>
</dbReference>
<comment type="function">
    <text evidence="8">Catalyzes the addition of meso-diaminopimelic acid to the nucleotide precursor UDP-N-acetylmuramoyl-L-alanyl-D-glutamate (UMAG) in the biosynthesis of bacterial cell-wall peptidoglycan.</text>
</comment>
<feature type="short sequence motif" description="Meso-diaminopimelate recognition motif" evidence="8">
    <location>
        <begin position="404"/>
        <end position="407"/>
    </location>
</feature>
<feature type="binding site" evidence="8">
    <location>
        <position position="183"/>
    </location>
    <ligand>
        <name>UDP-N-acetyl-alpha-D-muramoyl-L-alanyl-D-glutamate</name>
        <dbReference type="ChEBI" id="CHEBI:83900"/>
    </ligand>
</feature>
<evidence type="ECO:0000259" key="12">
    <source>
        <dbReference type="Pfam" id="PF08245"/>
    </source>
</evidence>
<evidence type="ECO:0000256" key="7">
    <source>
        <dbReference type="ARBA" id="ARBA00023316"/>
    </source>
</evidence>
<dbReference type="SUPFAM" id="SSF53244">
    <property type="entry name" value="MurD-like peptide ligases, peptide-binding domain"/>
    <property type="match status" value="1"/>
</dbReference>
<dbReference type="PANTHER" id="PTHR23135:SF4">
    <property type="entry name" value="UDP-N-ACETYLMURAMOYL-L-ALANYL-D-GLUTAMATE--2,6-DIAMINOPIMELATE LIGASE MURE HOMOLOG, CHLOROPLASTIC"/>
    <property type="match status" value="1"/>
</dbReference>
<evidence type="ECO:0000256" key="1">
    <source>
        <dbReference type="ARBA" id="ARBA00004752"/>
    </source>
</evidence>
<feature type="binding site" evidence="8">
    <location>
        <position position="380"/>
    </location>
    <ligand>
        <name>meso-2,6-diaminopimelate</name>
        <dbReference type="ChEBI" id="CHEBI:57791"/>
    </ligand>
</feature>
<dbReference type="GO" id="GO:0008765">
    <property type="term" value="F:UDP-N-acetylmuramoylalanyl-D-glutamate-2,6-diaminopimelate ligase activity"/>
    <property type="evidence" value="ECO:0007669"/>
    <property type="project" value="UniProtKB-UniRule"/>
</dbReference>
<keyword evidence="6 8" id="KW-0131">Cell cycle</keyword>